<evidence type="ECO:0000256" key="1">
    <source>
        <dbReference type="SAM" id="MobiDB-lite"/>
    </source>
</evidence>
<evidence type="ECO:0000256" key="2">
    <source>
        <dbReference type="SAM" id="SignalP"/>
    </source>
</evidence>
<feature type="region of interest" description="Disordered" evidence="1">
    <location>
        <begin position="67"/>
        <end position="89"/>
    </location>
</feature>
<feature type="signal peptide" evidence="2">
    <location>
        <begin position="1"/>
        <end position="30"/>
    </location>
</feature>
<reference evidence="3 4" key="1">
    <citation type="submission" date="2021-11" db="EMBL/GenBank/DDBJ databases">
        <title>Comparative genomics of bee honey and flower isolates.</title>
        <authorList>
            <person name="Bechtner J.D."/>
            <person name="Gallus M.K."/>
            <person name="Ehrmann M."/>
        </authorList>
    </citation>
    <scope>NUCLEOTIDE SEQUENCE [LARGE SCALE GENOMIC DNA]</scope>
    <source>
        <strain evidence="3 4">7</strain>
    </source>
</reference>
<protein>
    <submittedName>
        <fullName evidence="3">Peptidoglycan-binding protein LysM</fullName>
    </submittedName>
</protein>
<accession>A0ABT0HY83</accession>
<organism evidence="3 4">
    <name type="scientific">Apilactobacillus nanyangensis</name>
    <dbReference type="NCBI Taxonomy" id="2799579"/>
    <lineage>
        <taxon>Bacteria</taxon>
        <taxon>Bacillati</taxon>
        <taxon>Bacillota</taxon>
        <taxon>Bacilli</taxon>
        <taxon>Lactobacillales</taxon>
        <taxon>Lactobacillaceae</taxon>
        <taxon>Apilactobacillus</taxon>
    </lineage>
</organism>
<dbReference type="EMBL" id="JAJIAR010000010">
    <property type="protein sequence ID" value="MCK8611875.1"/>
    <property type="molecule type" value="Genomic_DNA"/>
</dbReference>
<sequence>MHSNNKMITFAVLVSLLIATLFLIPQTAKADSVATPTTPAQTKTVHGTAKKKAAKHVKKVRKHKKVSKKAKKAKKVARTHKRAAKKHTVKRVKKHAAKRIVSSTRIKKHVTYKVRKHLSRSNAAARAWIANHESGGSYTASNGSCYGKYQLLISYYSGNLSHKNQERTANNYVKTRYGSWVKAKAFWLSHNWY</sequence>
<evidence type="ECO:0000313" key="3">
    <source>
        <dbReference type="EMBL" id="MCK8611875.1"/>
    </source>
</evidence>
<dbReference type="Proteomes" id="UP001522816">
    <property type="component" value="Unassembled WGS sequence"/>
</dbReference>
<feature type="chain" id="PRO_5045248134" evidence="2">
    <location>
        <begin position="31"/>
        <end position="193"/>
    </location>
</feature>
<gene>
    <name evidence="3" type="ORF">LNP10_05100</name>
</gene>
<comment type="caution">
    <text evidence="3">The sequence shown here is derived from an EMBL/GenBank/DDBJ whole genome shotgun (WGS) entry which is preliminary data.</text>
</comment>
<evidence type="ECO:0000313" key="4">
    <source>
        <dbReference type="Proteomes" id="UP001522816"/>
    </source>
</evidence>
<name>A0ABT0HY83_9LACO</name>
<proteinExistence type="predicted"/>
<keyword evidence="2" id="KW-0732">Signal</keyword>
<keyword evidence="4" id="KW-1185">Reference proteome</keyword>
<dbReference type="RefSeq" id="WP_138726395.1">
    <property type="nucleotide sequence ID" value="NZ_BOLW01000002.1"/>
</dbReference>